<protein>
    <submittedName>
        <fullName evidence="1">Uncharacterized protein</fullName>
    </submittedName>
</protein>
<name>A0ABN8IDT1_9NEOP</name>
<gene>
    <name evidence="1" type="ORF">IPOD504_LOCUS9042</name>
</gene>
<accession>A0ABN8IDT1</accession>
<evidence type="ECO:0000313" key="1">
    <source>
        <dbReference type="EMBL" id="CAH2055720.1"/>
    </source>
</evidence>
<reference evidence="1" key="1">
    <citation type="submission" date="2022-03" db="EMBL/GenBank/DDBJ databases">
        <authorList>
            <person name="Martin H S."/>
        </authorList>
    </citation>
    <scope>NUCLEOTIDE SEQUENCE</scope>
</reference>
<dbReference type="Proteomes" id="UP000837857">
    <property type="component" value="Chromosome 22"/>
</dbReference>
<dbReference type="EMBL" id="OW152834">
    <property type="protein sequence ID" value="CAH2055720.1"/>
    <property type="molecule type" value="Genomic_DNA"/>
</dbReference>
<sequence length="86" mass="9694">MNYSAPLVTRSRPANSISCRRAVISAAKGVCINNASPYRVRPRYRLWILQELLPPTGMDGRPPLDYGVTAAVPRRRRSTIYKSHLL</sequence>
<evidence type="ECO:0000313" key="2">
    <source>
        <dbReference type="Proteomes" id="UP000837857"/>
    </source>
</evidence>
<proteinExistence type="predicted"/>
<feature type="non-terminal residue" evidence="1">
    <location>
        <position position="86"/>
    </location>
</feature>
<organism evidence="1 2">
    <name type="scientific">Iphiclides podalirius</name>
    <name type="common">scarce swallowtail</name>
    <dbReference type="NCBI Taxonomy" id="110791"/>
    <lineage>
        <taxon>Eukaryota</taxon>
        <taxon>Metazoa</taxon>
        <taxon>Ecdysozoa</taxon>
        <taxon>Arthropoda</taxon>
        <taxon>Hexapoda</taxon>
        <taxon>Insecta</taxon>
        <taxon>Pterygota</taxon>
        <taxon>Neoptera</taxon>
        <taxon>Endopterygota</taxon>
        <taxon>Lepidoptera</taxon>
        <taxon>Glossata</taxon>
        <taxon>Ditrysia</taxon>
        <taxon>Papilionoidea</taxon>
        <taxon>Papilionidae</taxon>
        <taxon>Papilioninae</taxon>
        <taxon>Iphiclides</taxon>
    </lineage>
</organism>
<keyword evidence="2" id="KW-1185">Reference proteome</keyword>